<evidence type="ECO:0000256" key="1">
    <source>
        <dbReference type="SAM" id="SignalP"/>
    </source>
</evidence>
<gene>
    <name evidence="2" type="ORF">NFI95_13900</name>
</gene>
<dbReference type="Pfam" id="PF09912">
    <property type="entry name" value="DUF2141"/>
    <property type="match status" value="1"/>
</dbReference>
<dbReference type="EMBL" id="JAMSKV010000013">
    <property type="protein sequence ID" value="MCQ8279535.1"/>
    <property type="molecule type" value="Genomic_DNA"/>
</dbReference>
<name>A0ABT1W9H4_9PROT</name>
<dbReference type="RefSeq" id="WP_422865017.1">
    <property type="nucleotide sequence ID" value="NZ_JAMSKV010000013.1"/>
</dbReference>
<feature type="signal peptide" evidence="1">
    <location>
        <begin position="1"/>
        <end position="17"/>
    </location>
</feature>
<organism evidence="2 3">
    <name type="scientific">Endosaccharibacter trunci</name>
    <dbReference type="NCBI Taxonomy" id="2812733"/>
    <lineage>
        <taxon>Bacteria</taxon>
        <taxon>Pseudomonadati</taxon>
        <taxon>Pseudomonadota</taxon>
        <taxon>Alphaproteobacteria</taxon>
        <taxon>Acetobacterales</taxon>
        <taxon>Acetobacteraceae</taxon>
        <taxon>Endosaccharibacter</taxon>
    </lineage>
</organism>
<dbReference type="Proteomes" id="UP001524587">
    <property type="component" value="Unassembled WGS sequence"/>
</dbReference>
<protein>
    <submittedName>
        <fullName evidence="2">DUF2141 domain-containing protein</fullName>
    </submittedName>
</protein>
<evidence type="ECO:0000313" key="2">
    <source>
        <dbReference type="EMBL" id="MCQ8279535.1"/>
    </source>
</evidence>
<keyword evidence="1" id="KW-0732">Signal</keyword>
<comment type="caution">
    <text evidence="2">The sequence shown here is derived from an EMBL/GenBank/DDBJ whole genome shotgun (WGS) entry which is preliminary data.</text>
</comment>
<evidence type="ECO:0000313" key="3">
    <source>
        <dbReference type="Proteomes" id="UP001524587"/>
    </source>
</evidence>
<keyword evidence="3" id="KW-1185">Reference proteome</keyword>
<reference evidence="2 3" key="1">
    <citation type="submission" date="2022-06" db="EMBL/GenBank/DDBJ databases">
        <title>Endosaccharibacter gen. nov., sp. nov., endophytic bacteria isolated from sugarcane.</title>
        <authorList>
            <person name="Pitiwittayakul N."/>
            <person name="Yukphan P."/>
            <person name="Charoenyingcharoen P."/>
            <person name="Tanasupawat S."/>
        </authorList>
    </citation>
    <scope>NUCLEOTIDE SEQUENCE [LARGE SCALE GENOMIC DNA]</scope>
    <source>
        <strain evidence="2 3">KSS8</strain>
    </source>
</reference>
<accession>A0ABT1W9H4</accession>
<dbReference type="InterPro" id="IPR018673">
    <property type="entry name" value="DUF2141"/>
</dbReference>
<feature type="chain" id="PRO_5045602624" evidence="1">
    <location>
        <begin position="18"/>
        <end position="150"/>
    </location>
</feature>
<proteinExistence type="predicted"/>
<sequence>MNRIVLGLTALSPLLLAAAPAARSGAKGGNDAGILTVTVANVHDARGHVRIGVCTKAEFLGESCRFHAVVPSEPGRVVARIPVQPGTYAIAAYQDSTDAGHLRRTFLGVPRDGTGFSRDPSLRFGPPSFAASAITLGPGDHAVTVTLHYF</sequence>